<proteinExistence type="predicted"/>
<feature type="region of interest" description="Disordered" evidence="1">
    <location>
        <begin position="16"/>
        <end position="38"/>
    </location>
</feature>
<feature type="compositionally biased region" description="Polar residues" evidence="1">
    <location>
        <begin position="23"/>
        <end position="32"/>
    </location>
</feature>
<dbReference type="EMBL" id="JBEXIP010000109">
    <property type="protein sequence ID" value="MET8439248.1"/>
    <property type="molecule type" value="Genomic_DNA"/>
</dbReference>
<organism evidence="2 3">
    <name type="scientific">Streptomyces sp. 900116325</name>
    <dbReference type="NCBI Taxonomy" id="3154295"/>
    <lineage>
        <taxon>Bacteria</taxon>
        <taxon>Bacillati</taxon>
        <taxon>Actinomycetota</taxon>
        <taxon>Actinomycetes</taxon>
        <taxon>Kitasatosporales</taxon>
        <taxon>Streptomycetaceae</taxon>
        <taxon>Streptomyces</taxon>
    </lineage>
</organism>
<reference evidence="2 3" key="1">
    <citation type="submission" date="2024-06" db="EMBL/GenBank/DDBJ databases">
        <title>The Natural Products Discovery Center: Release of the First 8490 Sequenced Strains for Exploring Actinobacteria Biosynthetic Diversity.</title>
        <authorList>
            <person name="Kalkreuter E."/>
            <person name="Kautsar S.A."/>
            <person name="Yang D."/>
            <person name="Bader C.D."/>
            <person name="Teijaro C.N."/>
            <person name="Fluegel L."/>
            <person name="Davis C.M."/>
            <person name="Simpson J.R."/>
            <person name="Lauterbach L."/>
            <person name="Steele A.D."/>
            <person name="Gui C."/>
            <person name="Meng S."/>
            <person name="Li G."/>
            <person name="Viehrig K."/>
            <person name="Ye F."/>
            <person name="Su P."/>
            <person name="Kiefer A.F."/>
            <person name="Nichols A."/>
            <person name="Cepeda A.J."/>
            <person name="Yan W."/>
            <person name="Fan B."/>
            <person name="Jiang Y."/>
            <person name="Adhikari A."/>
            <person name="Zheng C.-J."/>
            <person name="Schuster L."/>
            <person name="Cowan T.M."/>
            <person name="Smanski M.J."/>
            <person name="Chevrette M.G."/>
            <person name="De Carvalho L.P.S."/>
            <person name="Shen B."/>
        </authorList>
    </citation>
    <scope>NUCLEOTIDE SEQUENCE [LARGE SCALE GENOMIC DNA]</scope>
    <source>
        <strain evidence="2 3">NPDC005137</strain>
    </source>
</reference>
<comment type="caution">
    <text evidence="2">The sequence shown here is derived from an EMBL/GenBank/DDBJ whole genome shotgun (WGS) entry which is preliminary data.</text>
</comment>
<sequence length="139" mass="14562">MTSDDRPGTVRDLMYVERPADTHLSQSSTPGGSNALLRDDDNHLVTQAVLYPAGDTLTRDEAEAMVKLAAAAAATAGLVAGIAVAKAAPHAKRGLATLKSKLNRSTPETAVEAPAATIEVEFPARTTMLKQPSRELTTP</sequence>
<accession>A0ABV2UN18</accession>
<protein>
    <recommendedName>
        <fullName evidence="4">Transmembrane protein</fullName>
    </recommendedName>
</protein>
<dbReference type="Proteomes" id="UP001550044">
    <property type="component" value="Unassembled WGS sequence"/>
</dbReference>
<gene>
    <name evidence="2" type="ORF">ABZV61_42760</name>
</gene>
<evidence type="ECO:0008006" key="4">
    <source>
        <dbReference type="Google" id="ProtNLM"/>
    </source>
</evidence>
<name>A0ABV2UN18_9ACTN</name>
<evidence type="ECO:0000313" key="2">
    <source>
        <dbReference type="EMBL" id="MET8439248.1"/>
    </source>
</evidence>
<evidence type="ECO:0000313" key="3">
    <source>
        <dbReference type="Proteomes" id="UP001550044"/>
    </source>
</evidence>
<evidence type="ECO:0000256" key="1">
    <source>
        <dbReference type="SAM" id="MobiDB-lite"/>
    </source>
</evidence>
<keyword evidence="3" id="KW-1185">Reference proteome</keyword>
<dbReference type="RefSeq" id="WP_356713664.1">
    <property type="nucleotide sequence ID" value="NZ_JBEXIP010000109.1"/>
</dbReference>